<dbReference type="GO" id="GO:0005506">
    <property type="term" value="F:iron ion binding"/>
    <property type="evidence" value="ECO:0007669"/>
    <property type="project" value="InterPro"/>
</dbReference>
<dbReference type="Gene3D" id="1.10.630.10">
    <property type="entry name" value="Cytochrome P450"/>
    <property type="match status" value="1"/>
</dbReference>
<dbReference type="AlphaFoldDB" id="A0A7X6MK06"/>
<dbReference type="RefSeq" id="WP_061081223.1">
    <property type="nucleotide sequence ID" value="NZ_JAAXPG010000029.1"/>
</dbReference>
<protein>
    <submittedName>
        <fullName evidence="3">Cytochrome P450</fullName>
    </submittedName>
</protein>
<comment type="similarity">
    <text evidence="1">Belongs to the cytochrome P450 family.</text>
</comment>
<dbReference type="CDD" id="cd20623">
    <property type="entry name" value="CYP_unk"/>
    <property type="match status" value="1"/>
</dbReference>
<dbReference type="Proteomes" id="UP000553209">
    <property type="component" value="Unassembled WGS sequence"/>
</dbReference>
<evidence type="ECO:0000256" key="2">
    <source>
        <dbReference type="SAM" id="MobiDB-lite"/>
    </source>
</evidence>
<dbReference type="SUPFAM" id="SSF48264">
    <property type="entry name" value="Cytochrome P450"/>
    <property type="match status" value="1"/>
</dbReference>
<evidence type="ECO:0000313" key="4">
    <source>
        <dbReference type="Proteomes" id="UP000553209"/>
    </source>
</evidence>
<sequence>MNHTPAPEAAAPASSGPPPPSPDHAGAARFYGPDIARDPAGLYEELRGRYGPVAPVLLDGDVPAWFVMGYRELHHVTSRPEWFARDCRRWNQWDRVGRDWPLMPYVMWTPSVMFAEGAEHQRRAGAIGDALDAVDRTDLKALCQQAADGLVDAFCAEGEADLVAQYAHHIPAMVVARLYGLPEAEVPALVRDVVLSLDVTADAGGAHQRLHARLDALVADRRAAPRDDVPSRLLLHPAGLSDAEVVIDLLVVLAAAQAPTGNWIGNTLRLMLTDDQFSLTLQGGRSSAGEALNEVLWKNTPTQNFIGRWAVQTCELGGRGIRRGDMLVLGLSAANADPRLHAGLPDIYSSNRAQMSFGHGEHGCPFPAPEIAEMIARTAVESLLDRLPDVRLAVPPDRLEWRPSLWMRGLFELPARFTPRQ</sequence>
<accession>A0A7X6MK06</accession>
<dbReference type="GO" id="GO:0016705">
    <property type="term" value="F:oxidoreductase activity, acting on paired donors, with incorporation or reduction of molecular oxygen"/>
    <property type="evidence" value="ECO:0007669"/>
    <property type="project" value="InterPro"/>
</dbReference>
<dbReference type="PANTHER" id="PTHR46696:SF1">
    <property type="entry name" value="CYTOCHROME P450 YJIB-RELATED"/>
    <property type="match status" value="1"/>
</dbReference>
<comment type="caution">
    <text evidence="3">The sequence shown here is derived from an EMBL/GenBank/DDBJ whole genome shotgun (WGS) entry which is preliminary data.</text>
</comment>
<feature type="region of interest" description="Disordered" evidence="2">
    <location>
        <begin position="1"/>
        <end position="26"/>
    </location>
</feature>
<dbReference type="PRINTS" id="PR00359">
    <property type="entry name" value="BP450"/>
</dbReference>
<dbReference type="GO" id="GO:0020037">
    <property type="term" value="F:heme binding"/>
    <property type="evidence" value="ECO:0007669"/>
    <property type="project" value="InterPro"/>
</dbReference>
<feature type="compositionally biased region" description="Low complexity" evidence="2">
    <location>
        <begin position="1"/>
        <end position="14"/>
    </location>
</feature>
<reference evidence="3 4" key="1">
    <citation type="submission" date="2020-04" db="EMBL/GenBank/DDBJ databases">
        <title>MicrobeNet Type strains.</title>
        <authorList>
            <person name="Nicholson A.C."/>
        </authorList>
    </citation>
    <scope>NUCLEOTIDE SEQUENCE [LARGE SCALE GENOMIC DNA]</scope>
    <source>
        <strain evidence="3 4">ATCC 23612</strain>
    </source>
</reference>
<evidence type="ECO:0000313" key="3">
    <source>
        <dbReference type="EMBL" id="NKZ00906.1"/>
    </source>
</evidence>
<dbReference type="EMBL" id="JAAXPG010000029">
    <property type="protein sequence ID" value="NKZ00906.1"/>
    <property type="molecule type" value="Genomic_DNA"/>
</dbReference>
<gene>
    <name evidence="3" type="ORF">HGB44_25020</name>
</gene>
<dbReference type="InterPro" id="IPR036396">
    <property type="entry name" value="Cyt_P450_sf"/>
</dbReference>
<name>A0A7X6MK06_9ACTN</name>
<dbReference type="PANTHER" id="PTHR46696">
    <property type="entry name" value="P450, PUTATIVE (EUROFUNG)-RELATED"/>
    <property type="match status" value="1"/>
</dbReference>
<keyword evidence="4" id="KW-1185">Reference proteome</keyword>
<dbReference type="GO" id="GO:0004497">
    <property type="term" value="F:monooxygenase activity"/>
    <property type="evidence" value="ECO:0007669"/>
    <property type="project" value="InterPro"/>
</dbReference>
<proteinExistence type="inferred from homology"/>
<evidence type="ECO:0000256" key="1">
    <source>
        <dbReference type="ARBA" id="ARBA00010617"/>
    </source>
</evidence>
<organism evidence="3 4">
    <name type="scientific">Nocardiopsis alborubida</name>
    <dbReference type="NCBI Taxonomy" id="146802"/>
    <lineage>
        <taxon>Bacteria</taxon>
        <taxon>Bacillati</taxon>
        <taxon>Actinomycetota</taxon>
        <taxon>Actinomycetes</taxon>
        <taxon>Streptosporangiales</taxon>
        <taxon>Nocardiopsidaceae</taxon>
        <taxon>Nocardiopsis</taxon>
    </lineage>
</organism>
<dbReference type="InterPro" id="IPR002397">
    <property type="entry name" value="Cyt_P450_B"/>
</dbReference>